<feature type="transmembrane region" description="Helical" evidence="1">
    <location>
        <begin position="269"/>
        <end position="285"/>
    </location>
</feature>
<feature type="transmembrane region" description="Helical" evidence="1">
    <location>
        <begin position="297"/>
        <end position="315"/>
    </location>
</feature>
<feature type="transmembrane region" description="Helical" evidence="1">
    <location>
        <begin position="190"/>
        <end position="208"/>
    </location>
</feature>
<reference evidence="2 3" key="1">
    <citation type="submission" date="2018-05" db="EMBL/GenBank/DDBJ databases">
        <title>Genomic Encyclopedia of Type Strains, Phase IV (KMG-V): Genome sequencing to study the core and pangenomes of soil and plant-associated prokaryotes.</title>
        <authorList>
            <person name="Whitman W."/>
        </authorList>
    </citation>
    <scope>NUCLEOTIDE SEQUENCE [LARGE SCALE GENOMIC DNA]</scope>
    <source>
        <strain evidence="2 3">SLV-132</strain>
    </source>
</reference>
<feature type="transmembrane region" description="Helical" evidence="1">
    <location>
        <begin position="351"/>
        <end position="369"/>
    </location>
</feature>
<accession>A0A316EQF5</accession>
<dbReference type="SUPFAM" id="SSF103473">
    <property type="entry name" value="MFS general substrate transporter"/>
    <property type="match status" value="1"/>
</dbReference>
<feature type="transmembrane region" description="Helical" evidence="1">
    <location>
        <begin position="73"/>
        <end position="92"/>
    </location>
</feature>
<dbReference type="Gene3D" id="1.20.1250.20">
    <property type="entry name" value="MFS general substrate transporter like domains"/>
    <property type="match status" value="2"/>
</dbReference>
<keyword evidence="1" id="KW-0812">Transmembrane</keyword>
<evidence type="ECO:0000256" key="1">
    <source>
        <dbReference type="SAM" id="Phobius"/>
    </source>
</evidence>
<dbReference type="CDD" id="cd06180">
    <property type="entry name" value="MFS_YjiJ"/>
    <property type="match status" value="1"/>
</dbReference>
<keyword evidence="1" id="KW-1133">Transmembrane helix</keyword>
<organism evidence="2 3">
    <name type="scientific">Cupriavidus plantarum</name>
    <dbReference type="NCBI Taxonomy" id="942865"/>
    <lineage>
        <taxon>Bacteria</taxon>
        <taxon>Pseudomonadati</taxon>
        <taxon>Pseudomonadota</taxon>
        <taxon>Betaproteobacteria</taxon>
        <taxon>Burkholderiales</taxon>
        <taxon>Burkholderiaceae</taxon>
        <taxon>Cupriavidus</taxon>
    </lineage>
</organism>
<dbReference type="RefSeq" id="WP_109584941.1">
    <property type="nucleotide sequence ID" value="NZ_QGGT01000006.1"/>
</dbReference>
<dbReference type="InterPro" id="IPR010645">
    <property type="entry name" value="MFS_4"/>
</dbReference>
<feature type="transmembrane region" description="Helical" evidence="1">
    <location>
        <begin position="99"/>
        <end position="120"/>
    </location>
</feature>
<feature type="transmembrane region" description="Helical" evidence="1">
    <location>
        <begin position="237"/>
        <end position="257"/>
    </location>
</feature>
<feature type="transmembrane region" description="Helical" evidence="1">
    <location>
        <begin position="33"/>
        <end position="53"/>
    </location>
</feature>
<dbReference type="GO" id="GO:0005886">
    <property type="term" value="C:plasma membrane"/>
    <property type="evidence" value="ECO:0007669"/>
    <property type="project" value="TreeGrafter"/>
</dbReference>
<dbReference type="AlphaFoldDB" id="A0A316EQF5"/>
<feature type="transmembrane region" description="Helical" evidence="1">
    <location>
        <begin position="126"/>
        <end position="145"/>
    </location>
</feature>
<dbReference type="PANTHER" id="PTHR23537:SF1">
    <property type="entry name" value="SUGAR TRANSPORTER"/>
    <property type="match status" value="1"/>
</dbReference>
<comment type="caution">
    <text evidence="2">The sequence shown here is derived from an EMBL/GenBank/DDBJ whole genome shotgun (WGS) entry which is preliminary data.</text>
</comment>
<feature type="transmembrane region" description="Helical" evidence="1">
    <location>
        <begin position="321"/>
        <end position="339"/>
    </location>
</feature>
<sequence>MDIAKPTHSADEARVTADASAGASAAASGRASVVAITGLVCLAVSLGIGRFAFTPLLPMMLHDGTVNLAQGGALATANYAGYLAGSLLGLVWRTDSSRAARYALVLTVLLTVAMALPGSFALWMTWRALAGMASALVMIHATAWCMQRLTALGRPTWIGLMFCGTGIGIVLTGMPAFAMTAMGWSAREGWALFAAVGAVLVAAIWRLLTPLPASAAARRGDASPAPWPATQTIGLSAAYGLAGFGYIITATFLPVIARQTMPGSVWADLFWPLFGIGVTIGAALVTRIGSPRDNWRLLAALYLMQAAGVGSAAAWQSAFGLALSSVLVGLPFTALIALSMREAHHLAGPRAPKLISLMTALYALGQIAGPPLAAATVARTGSFGGSLGIAAGALTVGGMICLAMRRRKRGRARGVRVEGG</sequence>
<evidence type="ECO:0000313" key="2">
    <source>
        <dbReference type="EMBL" id="PWK32644.1"/>
    </source>
</evidence>
<name>A0A316EQF5_9BURK</name>
<gene>
    <name evidence="2" type="ORF">C7419_10663</name>
</gene>
<dbReference type="PANTHER" id="PTHR23537">
    <property type="match status" value="1"/>
</dbReference>
<dbReference type="Proteomes" id="UP000245754">
    <property type="component" value="Unassembled WGS sequence"/>
</dbReference>
<feature type="transmembrane region" description="Helical" evidence="1">
    <location>
        <begin position="381"/>
        <end position="403"/>
    </location>
</feature>
<keyword evidence="1" id="KW-0472">Membrane</keyword>
<dbReference type="EMBL" id="QGGT01000006">
    <property type="protein sequence ID" value="PWK32644.1"/>
    <property type="molecule type" value="Genomic_DNA"/>
</dbReference>
<evidence type="ECO:0000313" key="3">
    <source>
        <dbReference type="Proteomes" id="UP000245754"/>
    </source>
</evidence>
<keyword evidence="3" id="KW-1185">Reference proteome</keyword>
<protein>
    <submittedName>
        <fullName evidence="2">Putative MFS family arabinose efflux permease</fullName>
    </submittedName>
</protein>
<proteinExistence type="predicted"/>
<dbReference type="Pfam" id="PF06779">
    <property type="entry name" value="MFS_4"/>
    <property type="match status" value="1"/>
</dbReference>
<feature type="transmembrane region" description="Helical" evidence="1">
    <location>
        <begin position="157"/>
        <end position="178"/>
    </location>
</feature>
<dbReference type="InterPro" id="IPR036259">
    <property type="entry name" value="MFS_trans_sf"/>
</dbReference>